<keyword evidence="2" id="KW-1185">Reference proteome</keyword>
<protein>
    <submittedName>
        <fullName evidence="1">Uncharacterized protein</fullName>
    </submittedName>
</protein>
<reference evidence="1 2" key="1">
    <citation type="journal article" date="2022" name="Allergy">
        <title>Genome assembly and annotation of Periplaneta americana reveal a comprehensive cockroach allergen profile.</title>
        <authorList>
            <person name="Wang L."/>
            <person name="Xiong Q."/>
            <person name="Saelim N."/>
            <person name="Wang L."/>
            <person name="Nong W."/>
            <person name="Wan A.T."/>
            <person name="Shi M."/>
            <person name="Liu X."/>
            <person name="Cao Q."/>
            <person name="Hui J.H.L."/>
            <person name="Sookrung N."/>
            <person name="Leung T.F."/>
            <person name="Tungtrongchitr A."/>
            <person name="Tsui S.K.W."/>
        </authorList>
    </citation>
    <scope>NUCLEOTIDE SEQUENCE [LARGE SCALE GENOMIC DNA]</scope>
    <source>
        <strain evidence="1">PWHHKU_190912</strain>
    </source>
</reference>
<sequence>MFYGWGEFLNGYYRKKSQRSIAEYHVKEDSKLAFLRQSYSGPYKSYMITEKKSEEESNATQLKCLNSCVRRHYVSKMAKFNDLQIMKQFCSPAAQEYYTKLPVKGNEE</sequence>
<evidence type="ECO:0000313" key="1">
    <source>
        <dbReference type="EMBL" id="KAJ4449680.1"/>
    </source>
</evidence>
<proteinExistence type="predicted"/>
<gene>
    <name evidence="1" type="ORF">ANN_01084</name>
</gene>
<dbReference type="Proteomes" id="UP001148838">
    <property type="component" value="Unassembled WGS sequence"/>
</dbReference>
<evidence type="ECO:0000313" key="2">
    <source>
        <dbReference type="Proteomes" id="UP001148838"/>
    </source>
</evidence>
<accession>A0ABQ8TSM8</accession>
<dbReference type="EMBL" id="JAJSOF020000003">
    <property type="protein sequence ID" value="KAJ4449680.1"/>
    <property type="molecule type" value="Genomic_DNA"/>
</dbReference>
<organism evidence="1 2">
    <name type="scientific">Periplaneta americana</name>
    <name type="common">American cockroach</name>
    <name type="synonym">Blatta americana</name>
    <dbReference type="NCBI Taxonomy" id="6978"/>
    <lineage>
        <taxon>Eukaryota</taxon>
        <taxon>Metazoa</taxon>
        <taxon>Ecdysozoa</taxon>
        <taxon>Arthropoda</taxon>
        <taxon>Hexapoda</taxon>
        <taxon>Insecta</taxon>
        <taxon>Pterygota</taxon>
        <taxon>Neoptera</taxon>
        <taxon>Polyneoptera</taxon>
        <taxon>Dictyoptera</taxon>
        <taxon>Blattodea</taxon>
        <taxon>Blattoidea</taxon>
        <taxon>Blattidae</taxon>
        <taxon>Blattinae</taxon>
        <taxon>Periplaneta</taxon>
    </lineage>
</organism>
<comment type="caution">
    <text evidence="1">The sequence shown here is derived from an EMBL/GenBank/DDBJ whole genome shotgun (WGS) entry which is preliminary data.</text>
</comment>
<name>A0ABQ8TSM8_PERAM</name>